<proteinExistence type="predicted"/>
<name>A0A1H2J4V4_9ACTN</name>
<accession>A0A1H2J4V4</accession>
<protein>
    <submittedName>
        <fullName evidence="1">Uncharacterized protein</fullName>
    </submittedName>
</protein>
<organism evidence="1 2">
    <name type="scientific">Jiangella alkaliphila</name>
    <dbReference type="NCBI Taxonomy" id="419479"/>
    <lineage>
        <taxon>Bacteria</taxon>
        <taxon>Bacillati</taxon>
        <taxon>Actinomycetota</taxon>
        <taxon>Actinomycetes</taxon>
        <taxon>Jiangellales</taxon>
        <taxon>Jiangellaceae</taxon>
        <taxon>Jiangella</taxon>
    </lineage>
</organism>
<dbReference type="Proteomes" id="UP000182977">
    <property type="component" value="Chromosome I"/>
</dbReference>
<dbReference type="EMBL" id="LT629791">
    <property type="protein sequence ID" value="SDU51221.1"/>
    <property type="molecule type" value="Genomic_DNA"/>
</dbReference>
<reference evidence="2" key="1">
    <citation type="submission" date="2016-10" db="EMBL/GenBank/DDBJ databases">
        <authorList>
            <person name="Varghese N."/>
            <person name="Submissions S."/>
        </authorList>
    </citation>
    <scope>NUCLEOTIDE SEQUENCE [LARGE SCALE GENOMIC DNA]</scope>
    <source>
        <strain evidence="2">DSM 45079</strain>
    </source>
</reference>
<gene>
    <name evidence="1" type="ORF">SAMN04488563_2285</name>
</gene>
<dbReference type="STRING" id="419479.SAMN04488563_2285"/>
<dbReference type="AlphaFoldDB" id="A0A1H2J4V4"/>
<evidence type="ECO:0000313" key="1">
    <source>
        <dbReference type="EMBL" id="SDU51221.1"/>
    </source>
</evidence>
<sequence length="378" mass="40800">MTQPSAPPDRGAVRSAVEALLRTCVDLDRRAEAVAGESNARAQRVTGELAPVRLPADVAALTQEIDRLGRELDADLRGRLAEARQPYVTEIHALLALLAPWHGLAALPPLVPAAPAGALRDRFPTGFAQDYVDDLLGSVDDSRTLTTQTADGAGVRTPDESDVAKVLVGDLLPEDLRDEALRLLQDDTCHAMERHGHHIDPETQLARLVWLKDPAGEEVWRLQPNGSVESEHWCGPMSGGFTSPEAMAKPLAVFLRWAHDRAGGVNELIEKHTTSTTNRLGIHISAELAGLVAGDAAGYRGTATGSPEQIADWRAARRHAMRNGAPPVYGVPYDPIAAGQQAGVVLAFKRAGPTDWHLVTCYPVEDFNPKNERLEDLT</sequence>
<evidence type="ECO:0000313" key="2">
    <source>
        <dbReference type="Proteomes" id="UP000182977"/>
    </source>
</evidence>
<keyword evidence="2" id="KW-1185">Reference proteome</keyword>